<evidence type="ECO:0000256" key="1">
    <source>
        <dbReference type="SAM" id="Phobius"/>
    </source>
</evidence>
<keyword evidence="1" id="KW-0472">Membrane</keyword>
<dbReference type="GeneID" id="37226625"/>
<dbReference type="AlphaFoldDB" id="A0A395GKL2"/>
<gene>
    <name evidence="2" type="ORF">BO80DRAFT_449727</name>
</gene>
<proteinExistence type="predicted"/>
<evidence type="ECO:0000313" key="3">
    <source>
        <dbReference type="Proteomes" id="UP000249402"/>
    </source>
</evidence>
<keyword evidence="1" id="KW-1133">Transmembrane helix</keyword>
<dbReference type="RefSeq" id="XP_025570327.1">
    <property type="nucleotide sequence ID" value="XM_025721760.1"/>
</dbReference>
<evidence type="ECO:0000313" key="2">
    <source>
        <dbReference type="EMBL" id="RAK95999.1"/>
    </source>
</evidence>
<dbReference type="VEuPathDB" id="FungiDB:BO80DRAFT_449727"/>
<keyword evidence="3" id="KW-1185">Reference proteome</keyword>
<sequence length="105" mass="11447">MSAIEIVTVTCTILGALLAIVTVCHQCRFPSRWWRWRESRMRDPERGGVGLGEGVVVRHEEEVVVEADVQGVPQPPSIPELTPVDLGLSFLPSAVSQQGAQDAEV</sequence>
<reference evidence="2 3" key="1">
    <citation type="submission" date="2018-02" db="EMBL/GenBank/DDBJ databases">
        <title>The genomes of Aspergillus section Nigri reveals drivers in fungal speciation.</title>
        <authorList>
            <consortium name="DOE Joint Genome Institute"/>
            <person name="Vesth T.C."/>
            <person name="Nybo J."/>
            <person name="Theobald S."/>
            <person name="Brandl J."/>
            <person name="Frisvad J.C."/>
            <person name="Nielsen K.F."/>
            <person name="Lyhne E.K."/>
            <person name="Kogle M.E."/>
            <person name="Kuo A."/>
            <person name="Riley R."/>
            <person name="Clum A."/>
            <person name="Nolan M."/>
            <person name="Lipzen A."/>
            <person name="Salamov A."/>
            <person name="Henrissat B."/>
            <person name="Wiebenga A."/>
            <person name="De vries R.P."/>
            <person name="Grigoriev I.V."/>
            <person name="Mortensen U.H."/>
            <person name="Andersen M.R."/>
            <person name="Baker S.E."/>
        </authorList>
    </citation>
    <scope>NUCLEOTIDE SEQUENCE [LARGE SCALE GENOMIC DNA]</scope>
    <source>
        <strain evidence="2 3">CBS 121593</strain>
    </source>
</reference>
<protein>
    <submittedName>
        <fullName evidence="2">Uncharacterized protein</fullName>
    </submittedName>
</protein>
<accession>A0A395GKL2</accession>
<name>A0A395GKL2_9EURO</name>
<dbReference type="Proteomes" id="UP000249402">
    <property type="component" value="Unassembled WGS sequence"/>
</dbReference>
<dbReference type="EMBL" id="KZ824482">
    <property type="protein sequence ID" value="RAK95999.1"/>
    <property type="molecule type" value="Genomic_DNA"/>
</dbReference>
<feature type="transmembrane region" description="Helical" evidence="1">
    <location>
        <begin position="6"/>
        <end position="27"/>
    </location>
</feature>
<organism evidence="2 3">
    <name type="scientific">Aspergillus ibericus CBS 121593</name>
    <dbReference type="NCBI Taxonomy" id="1448316"/>
    <lineage>
        <taxon>Eukaryota</taxon>
        <taxon>Fungi</taxon>
        <taxon>Dikarya</taxon>
        <taxon>Ascomycota</taxon>
        <taxon>Pezizomycotina</taxon>
        <taxon>Eurotiomycetes</taxon>
        <taxon>Eurotiomycetidae</taxon>
        <taxon>Eurotiales</taxon>
        <taxon>Aspergillaceae</taxon>
        <taxon>Aspergillus</taxon>
        <taxon>Aspergillus subgen. Circumdati</taxon>
    </lineage>
</organism>
<keyword evidence="1" id="KW-0812">Transmembrane</keyword>